<organism evidence="2 3">
    <name type="scientific">Mucispirillum schaedleri ASF457</name>
    <dbReference type="NCBI Taxonomy" id="1379858"/>
    <lineage>
        <taxon>Bacteria</taxon>
        <taxon>Pseudomonadati</taxon>
        <taxon>Deferribacterota</taxon>
        <taxon>Deferribacteres</taxon>
        <taxon>Deferribacterales</taxon>
        <taxon>Mucispirillaceae</taxon>
        <taxon>Mucispirillum</taxon>
    </lineage>
</organism>
<dbReference type="EMBL" id="CP097562">
    <property type="protein sequence ID" value="USF23700.1"/>
    <property type="molecule type" value="Genomic_DNA"/>
</dbReference>
<reference evidence="2" key="1">
    <citation type="journal article" date="2014" name="Genome Announc.">
        <title>Draft genome sequences of the altered schaedler flora, a defined bacterial community from gnotobiotic mice.</title>
        <authorList>
            <person name="Wannemuehler M.J."/>
            <person name="Overstreet A.M."/>
            <person name="Ward D.V."/>
            <person name="Phillips G.J."/>
        </authorList>
    </citation>
    <scope>NUCLEOTIDE SEQUENCE</scope>
    <source>
        <strain evidence="2">ASF457</strain>
    </source>
</reference>
<protein>
    <recommendedName>
        <fullName evidence="1">Putative beta-lactamase-inhibitor-like PepSY-like domain-containing protein</fullName>
    </recommendedName>
</protein>
<dbReference type="OrthoDB" id="710080at2"/>
<feature type="domain" description="Putative beta-lactamase-inhibitor-like PepSY-like" evidence="1">
    <location>
        <begin position="55"/>
        <end position="133"/>
    </location>
</feature>
<dbReference type="KEGG" id="msch:N508_000767"/>
<proteinExistence type="predicted"/>
<dbReference type="RefSeq" id="WP_023275073.1">
    <property type="nucleotide sequence ID" value="NZ_CP097562.1"/>
</dbReference>
<accession>V2Q2H3</accession>
<evidence type="ECO:0000313" key="3">
    <source>
        <dbReference type="Proteomes" id="UP000017429"/>
    </source>
</evidence>
<dbReference type="Gene3D" id="3.40.1420.30">
    <property type="match status" value="1"/>
</dbReference>
<keyword evidence="3" id="KW-1185">Reference proteome</keyword>
<dbReference type="SUPFAM" id="SSF160574">
    <property type="entry name" value="BT0923-like"/>
    <property type="match status" value="1"/>
</dbReference>
<dbReference type="Pfam" id="PF11396">
    <property type="entry name" value="PepSY_like"/>
    <property type="match status" value="1"/>
</dbReference>
<sequence>MKKILVLTAAFLMTASLAFADMVIAPDALPANVKQFIQANFPTSNIMFAEQDYDSIEVKLNTGVEVEFYINGDWKEIKAYQNFPTAVLPAPVADAVKNAHPQAFIIKAEKTWNGFEIKTSNMMEIYITANGQIMGQKFDD</sequence>
<dbReference type="eggNOG" id="COG3212">
    <property type="taxonomic scope" value="Bacteria"/>
</dbReference>
<evidence type="ECO:0000313" key="2">
    <source>
        <dbReference type="EMBL" id="USF23700.1"/>
    </source>
</evidence>
<reference evidence="2" key="3">
    <citation type="submission" date="2022-06" db="EMBL/GenBank/DDBJ databases">
        <title>Resources to Facilitate Use of the Altered Schaedler Flora (ASF) Mouse Model to Study Microbiome Function.</title>
        <authorList>
            <person name="Proctor A."/>
            <person name="Parvinroo S."/>
            <person name="Richie T."/>
            <person name="Jia X."/>
            <person name="Lee S.T.M."/>
            <person name="Karp P.D."/>
            <person name="Paley S."/>
            <person name="Kostic A.D."/>
            <person name="Pierre J.F."/>
            <person name="Wannemuehler M.J."/>
            <person name="Phillips G.J."/>
        </authorList>
    </citation>
    <scope>NUCLEOTIDE SEQUENCE</scope>
    <source>
        <strain evidence="2">ASF457</strain>
    </source>
</reference>
<name>V2Q2H3_9BACT</name>
<evidence type="ECO:0000259" key="1">
    <source>
        <dbReference type="Pfam" id="PF11396"/>
    </source>
</evidence>
<dbReference type="AlphaFoldDB" id="V2Q2H3"/>
<gene>
    <name evidence="2" type="ORF">N508_000767</name>
</gene>
<dbReference type="InterPro" id="IPR021533">
    <property type="entry name" value="PepSY-like"/>
</dbReference>
<dbReference type="Proteomes" id="UP000017429">
    <property type="component" value="Chromosome"/>
</dbReference>
<reference evidence="2" key="2">
    <citation type="submission" date="2022-05" db="EMBL/GenBank/DDBJ databases">
        <authorList>
            <person name="Proctor A.L."/>
            <person name="Phillips G.J."/>
            <person name="Wannemuehler M.J."/>
        </authorList>
    </citation>
    <scope>NUCLEOTIDE SEQUENCE</scope>
    <source>
        <strain evidence="2">ASF457</strain>
    </source>
</reference>